<dbReference type="GO" id="GO:0000139">
    <property type="term" value="C:Golgi membrane"/>
    <property type="evidence" value="ECO:0007669"/>
    <property type="project" value="UniProtKB-SubCell"/>
</dbReference>
<comment type="catalytic activity">
    <reaction evidence="14">
        <text>3-O-(N-acetyl-beta-D-glucosaminyl-(1-&gt;4)-alpha-D-mannosyl)-L-threonyl-[protein] + UDP-N-acetyl-alpha-D-galactosamine = 3-O-[beta-D-GalNAc-(1-&gt;3)-beta-D-GlcNAc-(1-&gt;4)-alpha-D-Man]-L-Thr-[protein] + UDP + H(+)</text>
        <dbReference type="Rhea" id="RHEA:37667"/>
        <dbReference type="Rhea" id="RHEA-COMP:13308"/>
        <dbReference type="Rhea" id="RHEA-COMP:13618"/>
        <dbReference type="ChEBI" id="CHEBI:15378"/>
        <dbReference type="ChEBI" id="CHEBI:58223"/>
        <dbReference type="ChEBI" id="CHEBI:67138"/>
        <dbReference type="ChEBI" id="CHEBI:136709"/>
        <dbReference type="ChEBI" id="CHEBI:137540"/>
        <dbReference type="EC" id="2.4.1.313"/>
    </reaction>
</comment>
<keyword evidence="9" id="KW-0735">Signal-anchor</keyword>
<feature type="signal peptide" evidence="16">
    <location>
        <begin position="1"/>
        <end position="16"/>
    </location>
</feature>
<sequence length="491" mass="55423">MRNVTVLAAACFCVLAIIIPFGLQPGRDPGSLFQFREWTTDQFDIVIGILSARHHHGLRNALRNTWLGHLQHLNQRVLAKFIIGTYGCDIPDEDREDPYSCQLLNFTNPVVGQEIEAVSLFGTPASTLLGSKISKIDFRVLHPIIITRVGVFHDQRGAGFHQNLTVRLYQTTLEEVIASARFSPLSSGVQVNQLWYKPVERFLLPKGFEGTIAWESQDSQYLITTNLTDVVLDSGGGVLRFSAAQLQAEKQVIQDGFGQNVAAVAGGFTYTIHDGATLLESLTTRPKRFEIHKNKLREEDAALQKESQTYQDIVFVDVIDTYRNVPHKLLQFYQWSVETTSFKLLLKTDDDCYVDVEAVLERAGERLGATNVWWGNFRQNWAVDGSGKWMELEYPSLVYPDFACGSGYVVSHNLIQWLAENAKTLKVYQGEDVSMGIWMAAVGPQRHQDPRWLCEKKCLHGALSSPQYSPKELLELWKNKEECGNPCHCQK</sequence>
<dbReference type="GO" id="GO:0006493">
    <property type="term" value="P:protein O-linked glycosylation"/>
    <property type="evidence" value="ECO:0007669"/>
    <property type="project" value="TreeGrafter"/>
</dbReference>
<evidence type="ECO:0000256" key="15">
    <source>
        <dbReference type="RuleBase" id="RU363063"/>
    </source>
</evidence>
<evidence type="ECO:0000256" key="14">
    <source>
        <dbReference type="ARBA" id="ARBA00047667"/>
    </source>
</evidence>
<dbReference type="AlphaFoldDB" id="A0A401T210"/>
<dbReference type="GO" id="GO:0005783">
    <property type="term" value="C:endoplasmic reticulum"/>
    <property type="evidence" value="ECO:0007669"/>
    <property type="project" value="UniProtKB-SubCell"/>
</dbReference>
<evidence type="ECO:0000256" key="8">
    <source>
        <dbReference type="ARBA" id="ARBA00022824"/>
    </source>
</evidence>
<organism evidence="17 18">
    <name type="scientific">Chiloscyllium punctatum</name>
    <name type="common">Brownbanded bambooshark</name>
    <name type="synonym">Hemiscyllium punctatum</name>
    <dbReference type="NCBI Taxonomy" id="137246"/>
    <lineage>
        <taxon>Eukaryota</taxon>
        <taxon>Metazoa</taxon>
        <taxon>Chordata</taxon>
        <taxon>Craniata</taxon>
        <taxon>Vertebrata</taxon>
        <taxon>Chondrichthyes</taxon>
        <taxon>Elasmobranchii</taxon>
        <taxon>Galeomorphii</taxon>
        <taxon>Galeoidea</taxon>
        <taxon>Orectolobiformes</taxon>
        <taxon>Hemiscylliidae</taxon>
        <taxon>Chiloscyllium</taxon>
    </lineage>
</organism>
<accession>A0A401T210</accession>
<dbReference type="OrthoDB" id="2139606at2759"/>
<name>A0A401T210_CHIPU</name>
<evidence type="ECO:0000256" key="7">
    <source>
        <dbReference type="ARBA" id="ARBA00022692"/>
    </source>
</evidence>
<dbReference type="FunFam" id="3.90.550.50:FF:000013">
    <property type="entry name" value="Hexosyltransferase"/>
    <property type="match status" value="1"/>
</dbReference>
<dbReference type="Proteomes" id="UP000287033">
    <property type="component" value="Unassembled WGS sequence"/>
</dbReference>
<keyword evidence="6" id="KW-0808">Transferase</keyword>
<dbReference type="Gene3D" id="3.90.550.50">
    <property type="match status" value="1"/>
</dbReference>
<keyword evidence="12" id="KW-0472">Membrane</keyword>
<proteinExistence type="inferred from homology"/>
<protein>
    <recommendedName>
        <fullName evidence="15">Hexosyltransferase</fullName>
        <ecNumber evidence="15">2.4.1.-</ecNumber>
    </recommendedName>
</protein>
<comment type="caution">
    <text evidence="17">The sequence shown here is derived from an EMBL/GenBank/DDBJ whole genome shotgun (WGS) entry which is preliminary data.</text>
</comment>
<keyword evidence="8" id="KW-0256">Endoplasmic reticulum</keyword>
<dbReference type="InterPro" id="IPR002659">
    <property type="entry name" value="Glyco_trans_31"/>
</dbReference>
<keyword evidence="18" id="KW-1185">Reference proteome</keyword>
<evidence type="ECO:0000256" key="1">
    <source>
        <dbReference type="ARBA" id="ARBA00004240"/>
    </source>
</evidence>
<evidence type="ECO:0000256" key="3">
    <source>
        <dbReference type="ARBA" id="ARBA00004922"/>
    </source>
</evidence>
<reference evidence="17 18" key="1">
    <citation type="journal article" date="2018" name="Nat. Ecol. Evol.">
        <title>Shark genomes provide insights into elasmobranch evolution and the origin of vertebrates.</title>
        <authorList>
            <person name="Hara Y"/>
            <person name="Yamaguchi K"/>
            <person name="Onimaru K"/>
            <person name="Kadota M"/>
            <person name="Koyanagi M"/>
            <person name="Keeley SD"/>
            <person name="Tatsumi K"/>
            <person name="Tanaka K"/>
            <person name="Motone F"/>
            <person name="Kageyama Y"/>
            <person name="Nozu R"/>
            <person name="Adachi N"/>
            <person name="Nishimura O"/>
            <person name="Nakagawa R"/>
            <person name="Tanegashima C"/>
            <person name="Kiyatake I"/>
            <person name="Matsumoto R"/>
            <person name="Murakumo K"/>
            <person name="Nishida K"/>
            <person name="Terakita A"/>
            <person name="Kuratani S"/>
            <person name="Sato K"/>
            <person name="Hyodo S Kuraku.S."/>
        </authorList>
    </citation>
    <scope>NUCLEOTIDE SEQUENCE [LARGE SCALE GENOMIC DNA]</scope>
</reference>
<keyword evidence="10" id="KW-1133">Transmembrane helix</keyword>
<evidence type="ECO:0000256" key="10">
    <source>
        <dbReference type="ARBA" id="ARBA00022989"/>
    </source>
</evidence>
<feature type="chain" id="PRO_5018974612" description="Hexosyltransferase" evidence="16">
    <location>
        <begin position="17"/>
        <end position="491"/>
    </location>
</feature>
<evidence type="ECO:0000256" key="5">
    <source>
        <dbReference type="ARBA" id="ARBA00022676"/>
    </source>
</evidence>
<dbReference type="Pfam" id="PF01762">
    <property type="entry name" value="Galactosyl_T"/>
    <property type="match status" value="1"/>
</dbReference>
<keyword evidence="13" id="KW-0325">Glycoprotein</keyword>
<comment type="similarity">
    <text evidence="4 15">Belongs to the glycosyltransferase 31 family.</text>
</comment>
<evidence type="ECO:0000256" key="12">
    <source>
        <dbReference type="ARBA" id="ARBA00023136"/>
    </source>
</evidence>
<dbReference type="EMBL" id="BEZZ01000864">
    <property type="protein sequence ID" value="GCC36670.1"/>
    <property type="molecule type" value="Genomic_DNA"/>
</dbReference>
<dbReference type="OMA" id="GKWAEHD"/>
<dbReference type="PANTHER" id="PTHR11214">
    <property type="entry name" value="BETA-1,3-N-ACETYLGLUCOSAMINYLTRANSFERASE"/>
    <property type="match status" value="1"/>
</dbReference>
<evidence type="ECO:0000256" key="4">
    <source>
        <dbReference type="ARBA" id="ARBA00008661"/>
    </source>
</evidence>
<evidence type="ECO:0000313" key="17">
    <source>
        <dbReference type="EMBL" id="GCC36670.1"/>
    </source>
</evidence>
<keyword evidence="7" id="KW-0812">Transmembrane</keyword>
<evidence type="ECO:0000256" key="11">
    <source>
        <dbReference type="ARBA" id="ARBA00023034"/>
    </source>
</evidence>
<evidence type="ECO:0000256" key="6">
    <source>
        <dbReference type="ARBA" id="ARBA00022679"/>
    </source>
</evidence>
<gene>
    <name evidence="17" type="ORF">chiPu_0015166</name>
</gene>
<comment type="pathway">
    <text evidence="3">Protein modification; protein glycosylation.</text>
</comment>
<evidence type="ECO:0000256" key="9">
    <source>
        <dbReference type="ARBA" id="ARBA00022968"/>
    </source>
</evidence>
<dbReference type="GO" id="GO:0016758">
    <property type="term" value="F:hexosyltransferase activity"/>
    <property type="evidence" value="ECO:0007669"/>
    <property type="project" value="InterPro"/>
</dbReference>
<dbReference type="STRING" id="137246.A0A401T210"/>
<evidence type="ECO:0000256" key="13">
    <source>
        <dbReference type="ARBA" id="ARBA00023180"/>
    </source>
</evidence>
<dbReference type="GO" id="GO:0008194">
    <property type="term" value="F:UDP-glycosyltransferase activity"/>
    <property type="evidence" value="ECO:0007669"/>
    <property type="project" value="TreeGrafter"/>
</dbReference>
<comment type="subcellular location">
    <subcellularLocation>
        <location evidence="1">Endoplasmic reticulum</location>
    </subcellularLocation>
    <subcellularLocation>
        <location evidence="2 15">Golgi apparatus membrane</location>
        <topology evidence="2 15">Single-pass type II membrane protein</topology>
    </subcellularLocation>
</comment>
<dbReference type="PANTHER" id="PTHR11214:SF219">
    <property type="entry name" value="UDP-GALNAC:BETA-1,3-N-ACETYLGALACTOSAMINYLTRANSFERASE 2"/>
    <property type="match status" value="1"/>
</dbReference>
<evidence type="ECO:0000313" key="18">
    <source>
        <dbReference type="Proteomes" id="UP000287033"/>
    </source>
</evidence>
<dbReference type="EC" id="2.4.1.-" evidence="15"/>
<keyword evidence="5 15" id="KW-0328">Glycosyltransferase</keyword>
<evidence type="ECO:0000256" key="16">
    <source>
        <dbReference type="SAM" id="SignalP"/>
    </source>
</evidence>
<evidence type="ECO:0000256" key="2">
    <source>
        <dbReference type="ARBA" id="ARBA00004323"/>
    </source>
</evidence>
<keyword evidence="16" id="KW-0732">Signal</keyword>
<keyword evidence="11 15" id="KW-0333">Golgi apparatus</keyword>